<dbReference type="Pfam" id="PF01627">
    <property type="entry name" value="Hpt"/>
    <property type="match status" value="1"/>
</dbReference>
<evidence type="ECO:0000256" key="1">
    <source>
        <dbReference type="ARBA" id="ARBA00022864"/>
    </source>
</evidence>
<dbReference type="PANTHER" id="PTHR28242">
    <property type="entry name" value="PHOSPHORELAY INTERMEDIATE PROTEIN YPD1"/>
    <property type="match status" value="1"/>
</dbReference>
<evidence type="ECO:0000259" key="4">
    <source>
        <dbReference type="Pfam" id="PF01627"/>
    </source>
</evidence>
<accession>A0ABR2BNW8</accession>
<comment type="domain">
    <text evidence="3">Histidine-containing phosphotransfer domain (HPt) contains an active histidine that mediates the phosphotransfer.</text>
</comment>
<dbReference type="PANTHER" id="PTHR28242:SF52">
    <property type="entry name" value="PHOSPHORELAY INTERMEDIATE PROTEIN YPD1"/>
    <property type="match status" value="1"/>
</dbReference>
<proteinExistence type="predicted"/>
<evidence type="ECO:0000256" key="2">
    <source>
        <dbReference type="ARBA" id="ARBA00023012"/>
    </source>
</evidence>
<dbReference type="EMBL" id="JBBPBM010000097">
    <property type="protein sequence ID" value="KAK8508834.1"/>
    <property type="molecule type" value="Genomic_DNA"/>
</dbReference>
<dbReference type="Gene3D" id="1.20.120.160">
    <property type="entry name" value="HPT domain"/>
    <property type="match status" value="1"/>
</dbReference>
<protein>
    <recommendedName>
        <fullName evidence="3">Histidine-containing phosphotransfer protein</fullName>
    </recommendedName>
</protein>
<dbReference type="SUPFAM" id="SSF47226">
    <property type="entry name" value="Histidine-containing phosphotransfer domain, HPT domain"/>
    <property type="match status" value="1"/>
</dbReference>
<dbReference type="InterPro" id="IPR036641">
    <property type="entry name" value="HPT_dom_sf"/>
</dbReference>
<comment type="function">
    <text evidence="3">Functions as a two-component phosphorelay mediators between cytokinin sensor histidine kinases and response regulators (B-type ARRs). Plays an important role in propagating cytokinin signal transduction.</text>
</comment>
<comment type="caution">
    <text evidence="5">The sequence shown here is derived from an EMBL/GenBank/DDBJ whole genome shotgun (WGS) entry which is preliminary data.</text>
</comment>
<dbReference type="Proteomes" id="UP001472677">
    <property type="component" value="Unassembled WGS sequence"/>
</dbReference>
<dbReference type="InterPro" id="IPR008207">
    <property type="entry name" value="Sig_transdc_His_kin_Hpt_dom"/>
</dbReference>
<gene>
    <name evidence="5" type="ORF">V6N12_034936</name>
</gene>
<evidence type="ECO:0000313" key="6">
    <source>
        <dbReference type="Proteomes" id="UP001472677"/>
    </source>
</evidence>
<sequence>MLNISPTALQVEDRASSTLPFPFDGALSEITTFANVARGTPAGLVRPHCCLLLRVPAVAVTNVGGDSVVEAVVAIAVFAAQEREQHSIDFKRVDAHVHQLKGSSSSIGAPRVKNSCTAVCEEQNVEGLDEQQIVSAGGSIPMEELSS</sequence>
<keyword evidence="6" id="KW-1185">Reference proteome</keyword>
<name>A0ABR2BNW8_9ROSI</name>
<evidence type="ECO:0000313" key="5">
    <source>
        <dbReference type="EMBL" id="KAK8508834.1"/>
    </source>
</evidence>
<keyword evidence="1 3" id="KW-0932">Cytokinin signaling pathway</keyword>
<comment type="subcellular location">
    <subcellularLocation>
        <location evidence="3">Cytoplasm</location>
        <location evidence="3">Cytosol</location>
    </subcellularLocation>
    <subcellularLocation>
        <location evidence="3">Nucleus</location>
    </subcellularLocation>
</comment>
<organism evidence="5 6">
    <name type="scientific">Hibiscus sabdariffa</name>
    <name type="common">roselle</name>
    <dbReference type="NCBI Taxonomy" id="183260"/>
    <lineage>
        <taxon>Eukaryota</taxon>
        <taxon>Viridiplantae</taxon>
        <taxon>Streptophyta</taxon>
        <taxon>Embryophyta</taxon>
        <taxon>Tracheophyta</taxon>
        <taxon>Spermatophyta</taxon>
        <taxon>Magnoliopsida</taxon>
        <taxon>eudicotyledons</taxon>
        <taxon>Gunneridae</taxon>
        <taxon>Pentapetalae</taxon>
        <taxon>rosids</taxon>
        <taxon>malvids</taxon>
        <taxon>Malvales</taxon>
        <taxon>Malvaceae</taxon>
        <taxon>Malvoideae</taxon>
        <taxon>Hibiscus</taxon>
    </lineage>
</organism>
<keyword evidence="2 3" id="KW-0902">Two-component regulatory system</keyword>
<reference evidence="5 6" key="1">
    <citation type="journal article" date="2024" name="G3 (Bethesda)">
        <title>Genome assembly of Hibiscus sabdariffa L. provides insights into metabolisms of medicinal natural products.</title>
        <authorList>
            <person name="Kim T."/>
        </authorList>
    </citation>
    <scope>NUCLEOTIDE SEQUENCE [LARGE SCALE GENOMIC DNA]</scope>
    <source>
        <strain evidence="5">TK-2024</strain>
        <tissue evidence="5">Old leaves</tissue>
    </source>
</reference>
<dbReference type="InterPro" id="IPR045871">
    <property type="entry name" value="AHP1-5/YPD1"/>
</dbReference>
<evidence type="ECO:0000256" key="3">
    <source>
        <dbReference type="RuleBase" id="RU369004"/>
    </source>
</evidence>
<feature type="domain" description="HPt" evidence="4">
    <location>
        <begin position="84"/>
        <end position="121"/>
    </location>
</feature>